<feature type="transmembrane region" description="Helical" evidence="12">
    <location>
        <begin position="58"/>
        <end position="80"/>
    </location>
</feature>
<organism evidence="14 15">
    <name type="scientific">Zymobacter palmae</name>
    <dbReference type="NCBI Taxonomy" id="33074"/>
    <lineage>
        <taxon>Bacteria</taxon>
        <taxon>Pseudomonadati</taxon>
        <taxon>Pseudomonadota</taxon>
        <taxon>Gammaproteobacteria</taxon>
        <taxon>Oceanospirillales</taxon>
        <taxon>Halomonadaceae</taxon>
        <taxon>Zymobacter group</taxon>
        <taxon>Zymobacter</taxon>
    </lineage>
</organism>
<accession>A0A348HFB3</accession>
<dbReference type="NCBIfam" id="NF002816">
    <property type="entry name" value="PRK02971.1-2"/>
    <property type="match status" value="1"/>
</dbReference>
<evidence type="ECO:0000256" key="2">
    <source>
        <dbReference type="ARBA" id="ARBA00022448"/>
    </source>
</evidence>
<dbReference type="HAMAP" id="MF_00538">
    <property type="entry name" value="Flippase_ArnF"/>
    <property type="match status" value="1"/>
</dbReference>
<comment type="subcellular location">
    <subcellularLocation>
        <location evidence="12">Cell inner membrane</location>
        <topology evidence="12">Multi-pass membrane protein</topology>
    </subcellularLocation>
    <subcellularLocation>
        <location evidence="1">Cell membrane</location>
        <topology evidence="1">Multi-pass membrane protein</topology>
    </subcellularLocation>
</comment>
<feature type="transmembrane region" description="Helical" evidence="12">
    <location>
        <begin position="118"/>
        <end position="137"/>
    </location>
</feature>
<dbReference type="PANTHER" id="PTHR30561:SF9">
    <property type="entry name" value="4-AMINO-4-DEOXY-L-ARABINOSE-PHOSPHOUNDECAPRENOL FLIPPASE SUBUNIT ARNF-RELATED"/>
    <property type="match status" value="1"/>
</dbReference>
<evidence type="ECO:0000256" key="11">
    <source>
        <dbReference type="ARBA" id="ARBA00023136"/>
    </source>
</evidence>
<evidence type="ECO:0000313" key="15">
    <source>
        <dbReference type="Proteomes" id="UP000267342"/>
    </source>
</evidence>
<keyword evidence="5 12" id="KW-0997">Cell inner membrane</keyword>
<feature type="domain" description="EamA" evidence="13">
    <location>
        <begin position="53"/>
        <end position="135"/>
    </location>
</feature>
<keyword evidence="9 12" id="KW-1133">Transmembrane helix</keyword>
<dbReference type="STRING" id="1123510.GCA_000620025_01832"/>
<gene>
    <name evidence="12" type="primary">arnF</name>
    <name evidence="14" type="ORF">ZBT109_1558</name>
</gene>
<dbReference type="InterPro" id="IPR000620">
    <property type="entry name" value="EamA_dom"/>
</dbReference>
<name>A0A348HFB3_9GAMM</name>
<evidence type="ECO:0000259" key="13">
    <source>
        <dbReference type="Pfam" id="PF00892"/>
    </source>
</evidence>
<keyword evidence="8 12" id="KW-0448">Lipopolysaccharide biosynthesis</keyword>
<evidence type="ECO:0000256" key="4">
    <source>
        <dbReference type="ARBA" id="ARBA00022516"/>
    </source>
</evidence>
<evidence type="ECO:0000256" key="1">
    <source>
        <dbReference type="ARBA" id="ARBA00004651"/>
    </source>
</evidence>
<dbReference type="GO" id="GO:1901505">
    <property type="term" value="F:carbohydrate derivative transmembrane transporter activity"/>
    <property type="evidence" value="ECO:0007669"/>
    <property type="project" value="InterPro"/>
</dbReference>
<evidence type="ECO:0000256" key="8">
    <source>
        <dbReference type="ARBA" id="ARBA00022985"/>
    </source>
</evidence>
<dbReference type="Proteomes" id="UP000267342">
    <property type="component" value="Chromosome"/>
</dbReference>
<evidence type="ECO:0000256" key="9">
    <source>
        <dbReference type="ARBA" id="ARBA00022989"/>
    </source>
</evidence>
<dbReference type="GO" id="GO:0009245">
    <property type="term" value="P:lipid A biosynthetic process"/>
    <property type="evidence" value="ECO:0007669"/>
    <property type="project" value="UniProtKB-UniRule"/>
</dbReference>
<comment type="subunit">
    <text evidence="12">Heterodimer of ArnE and ArnF.</text>
</comment>
<protein>
    <recommendedName>
        <fullName evidence="12">Probable 4-amino-4-deoxy-L-arabinose-phosphoundecaprenol flippase subunit ArnF</fullName>
        <shortName evidence="12">L-Ara4N-phosphoundecaprenol flippase subunit ArnF</shortName>
    </recommendedName>
    <alternativeName>
        <fullName evidence="12">Undecaprenyl phosphate-aminoarabinose flippase subunit ArnF</fullName>
    </alternativeName>
</protein>
<keyword evidence="15" id="KW-1185">Reference proteome</keyword>
<dbReference type="Gene3D" id="1.10.3730.20">
    <property type="match status" value="1"/>
</dbReference>
<dbReference type="GO" id="GO:0009103">
    <property type="term" value="P:lipopolysaccharide biosynthetic process"/>
    <property type="evidence" value="ECO:0007669"/>
    <property type="project" value="UniProtKB-UniRule"/>
</dbReference>
<dbReference type="UniPathway" id="UPA00030"/>
<keyword evidence="2 12" id="KW-0813">Transport</keyword>
<keyword evidence="11 12" id="KW-0472">Membrane</keyword>
<dbReference type="EMBL" id="AP018933">
    <property type="protein sequence ID" value="BBG30315.1"/>
    <property type="molecule type" value="Genomic_DNA"/>
</dbReference>
<keyword evidence="4 12" id="KW-0444">Lipid biosynthesis</keyword>
<evidence type="ECO:0000313" key="14">
    <source>
        <dbReference type="EMBL" id="BBG30315.1"/>
    </source>
</evidence>
<evidence type="ECO:0000256" key="7">
    <source>
        <dbReference type="ARBA" id="ARBA00022692"/>
    </source>
</evidence>
<evidence type="ECO:0000256" key="3">
    <source>
        <dbReference type="ARBA" id="ARBA00022475"/>
    </source>
</evidence>
<reference evidence="14 15" key="1">
    <citation type="submission" date="2018-09" db="EMBL/GenBank/DDBJ databases">
        <title>Zymobacter palmae IAM14233 (=T109) whole genome analysis.</title>
        <authorList>
            <person name="Yanase H."/>
        </authorList>
    </citation>
    <scope>NUCLEOTIDE SEQUENCE [LARGE SCALE GENOMIC DNA]</scope>
    <source>
        <strain evidence="14 15">IAM14233</strain>
    </source>
</reference>
<feature type="transmembrane region" description="Helical" evidence="12">
    <location>
        <begin position="92"/>
        <end position="112"/>
    </location>
</feature>
<comment type="function">
    <text evidence="12">Translocates 4-amino-4-deoxy-L-arabinose-phosphoundecaprenol (alpha-L-Ara4N-phosphoundecaprenol) from the cytoplasmic to the periplasmic side of the inner membrane.</text>
</comment>
<dbReference type="InterPro" id="IPR022832">
    <property type="entry name" value="Flippase_ArnF"/>
</dbReference>
<dbReference type="PANTHER" id="PTHR30561">
    <property type="entry name" value="SMR FAMILY PROTON-DEPENDENT DRUG EFFLUX TRANSPORTER SUGE"/>
    <property type="match status" value="1"/>
</dbReference>
<evidence type="ECO:0000256" key="12">
    <source>
        <dbReference type="HAMAP-Rule" id="MF_00538"/>
    </source>
</evidence>
<keyword evidence="10 12" id="KW-0443">Lipid metabolism</keyword>
<sequence length="144" mass="15668">MSTAVTGRYRQGYAWIGGSIVLVTLAQLGMKIGMSHLPTLMAIWSDVQALAVNVLLGYWPWLALIGGGILAYGISMWCWLNALRHLPLSRAYPLLSISYVTVYAVAVVTPILHEAFKIQHLIGIAMILIGVVVISRCSTASPHH</sequence>
<keyword evidence="6 12" id="KW-0441">Lipid A biosynthesis</keyword>
<dbReference type="AlphaFoldDB" id="A0A348HFB3"/>
<keyword evidence="3 12" id="KW-1003">Cell membrane</keyword>
<comment type="similarity">
    <text evidence="12">Belongs to the ArnF family.</text>
</comment>
<dbReference type="KEGG" id="zpl:ZBT109_1558"/>
<dbReference type="InterPro" id="IPR037185">
    <property type="entry name" value="EmrE-like"/>
</dbReference>
<keyword evidence="7 12" id="KW-0812">Transmembrane</keyword>
<evidence type="ECO:0000256" key="10">
    <source>
        <dbReference type="ARBA" id="ARBA00023098"/>
    </source>
</evidence>
<feature type="transmembrane region" description="Helical" evidence="12">
    <location>
        <begin position="12"/>
        <end position="30"/>
    </location>
</feature>
<dbReference type="RefSeq" id="WP_027706293.1">
    <property type="nucleotide sequence ID" value="NZ_AP018933.1"/>
</dbReference>
<proteinExistence type="inferred from homology"/>
<dbReference type="SUPFAM" id="SSF103481">
    <property type="entry name" value="Multidrug resistance efflux transporter EmrE"/>
    <property type="match status" value="1"/>
</dbReference>
<dbReference type="OrthoDB" id="5592809at2"/>
<dbReference type="GO" id="GO:0005886">
    <property type="term" value="C:plasma membrane"/>
    <property type="evidence" value="ECO:0007669"/>
    <property type="project" value="UniProtKB-SubCell"/>
</dbReference>
<dbReference type="Pfam" id="PF00892">
    <property type="entry name" value="EamA"/>
    <property type="match status" value="1"/>
</dbReference>
<dbReference type="InterPro" id="IPR000390">
    <property type="entry name" value="Small_drug/metabolite_transptr"/>
</dbReference>
<evidence type="ECO:0000256" key="5">
    <source>
        <dbReference type="ARBA" id="ARBA00022519"/>
    </source>
</evidence>
<comment type="pathway">
    <text evidence="12">Bacterial outer membrane biogenesis; lipopolysaccharide biosynthesis.</text>
</comment>
<evidence type="ECO:0000256" key="6">
    <source>
        <dbReference type="ARBA" id="ARBA00022556"/>
    </source>
</evidence>